<dbReference type="Pfam" id="PF13675">
    <property type="entry name" value="PilJ"/>
    <property type="match status" value="2"/>
</dbReference>
<evidence type="ECO:0000256" key="4">
    <source>
        <dbReference type="ARBA" id="ARBA00023136"/>
    </source>
</evidence>
<gene>
    <name evidence="6" type="ORF">RM552_09000</name>
</gene>
<evidence type="ECO:0000256" key="2">
    <source>
        <dbReference type="ARBA" id="ARBA00022692"/>
    </source>
</evidence>
<keyword evidence="2" id="KW-0812">Transmembrane</keyword>
<dbReference type="RefSeq" id="WP_311368495.1">
    <property type="nucleotide sequence ID" value="NZ_JAVRHX010000002.1"/>
</dbReference>
<dbReference type="EMBL" id="JAVRHX010000002">
    <property type="protein sequence ID" value="MDT0594976.1"/>
    <property type="molecule type" value="Genomic_DNA"/>
</dbReference>
<evidence type="ECO:0000313" key="7">
    <source>
        <dbReference type="Proteomes" id="UP001253545"/>
    </source>
</evidence>
<proteinExistence type="predicted"/>
<feature type="domain" description="NarX-like N-terminal" evidence="5">
    <location>
        <begin position="174"/>
        <end position="270"/>
    </location>
</feature>
<evidence type="ECO:0000313" key="6">
    <source>
        <dbReference type="EMBL" id="MDT0594976.1"/>
    </source>
</evidence>
<evidence type="ECO:0000256" key="1">
    <source>
        <dbReference type="ARBA" id="ARBA00004141"/>
    </source>
</evidence>
<keyword evidence="4" id="KW-0472">Membrane</keyword>
<reference evidence="6 7" key="1">
    <citation type="submission" date="2023-09" db="EMBL/GenBank/DDBJ databases">
        <authorList>
            <person name="Rey-Velasco X."/>
        </authorList>
    </citation>
    <scope>NUCLEOTIDE SEQUENCE [LARGE SCALE GENOMIC DNA]</scope>
    <source>
        <strain evidence="6 7">P117</strain>
    </source>
</reference>
<dbReference type="InterPro" id="IPR029095">
    <property type="entry name" value="NarX-like_N"/>
</dbReference>
<protein>
    <submittedName>
        <fullName evidence="6">Type IV pili methyl-accepting chemotaxis transducer N-terminal domain-containing protein</fullName>
    </submittedName>
</protein>
<keyword evidence="7" id="KW-1185">Reference proteome</keyword>
<sequence length="302" mass="33365">MSHFNTQKPITFSVVFWSFITLLFVLPFSMSHAQTAEEFGNVINLSGKQRMLTQKMSKEAVLIGLEINTAENLKNLENTATLFDKTLKGLRSGDASLKLPPTSSPRILKQLDRVDALWAAYYPIVKSIITNKAADPSQIEQIAEQNLPLLKQMNRAVGAYEKEAAKGGLKANPGLATTINLSGKQRMLTQKMSKEFFLVAHQHMVADNKLNLLETFTLFERTLQGLKAGDESLGLPITSDATILGQLDKVSNLWQEIKPLFEDAVGQGSQISAESIQKVATLNLPLLKEMNKAVGMYEAQTK</sequence>
<evidence type="ECO:0000256" key="3">
    <source>
        <dbReference type="ARBA" id="ARBA00022989"/>
    </source>
</evidence>
<comment type="caution">
    <text evidence="6">The sequence shown here is derived from an EMBL/GenBank/DDBJ whole genome shotgun (WGS) entry which is preliminary data.</text>
</comment>
<dbReference type="Proteomes" id="UP001253545">
    <property type="component" value="Unassembled WGS sequence"/>
</dbReference>
<organism evidence="6 7">
    <name type="scientific">Glaciecola petra</name>
    <dbReference type="NCBI Taxonomy" id="3075602"/>
    <lineage>
        <taxon>Bacteria</taxon>
        <taxon>Pseudomonadati</taxon>
        <taxon>Pseudomonadota</taxon>
        <taxon>Gammaproteobacteria</taxon>
        <taxon>Alteromonadales</taxon>
        <taxon>Alteromonadaceae</taxon>
        <taxon>Glaciecola</taxon>
    </lineage>
</organism>
<feature type="domain" description="NarX-like N-terminal" evidence="5">
    <location>
        <begin position="37"/>
        <end position="132"/>
    </location>
</feature>
<accession>A0ABU2ZQR4</accession>
<comment type="subcellular location">
    <subcellularLocation>
        <location evidence="1">Membrane</location>
        <topology evidence="1">Multi-pass membrane protein</topology>
    </subcellularLocation>
</comment>
<name>A0ABU2ZQR4_9ALTE</name>
<evidence type="ECO:0000259" key="5">
    <source>
        <dbReference type="Pfam" id="PF13675"/>
    </source>
</evidence>
<keyword evidence="3" id="KW-1133">Transmembrane helix</keyword>